<gene>
    <name evidence="1" type="ORF">M6D89_05825</name>
</gene>
<dbReference type="AlphaFoldDB" id="A0A9X2KWB6"/>
<keyword evidence="2" id="KW-1185">Reference proteome</keyword>
<comment type="caution">
    <text evidence="1">The sequence shown here is derived from an EMBL/GenBank/DDBJ whole genome shotgun (WGS) entry which is preliminary data.</text>
</comment>
<sequence length="244" mass="27861">MAPLTLLALVIITIVALAAVNAINLRQQTLKQLARRQQRLYHDLEQLEEALAASLQYVEDIEVSRQLAKEKLATLQLLLELERHNPAPLQARVEQAQTYLQNLSTGGTERQINRYCYSDVEIKAAQEKLARAAVCLHQRWSSERMDREAANQCRQQIDWATLMVRVLSLLGAAYSARDNNQNISALNYFRKVQSLLQASQHTDPRRLQLIKEIAQVIRLEKPYIDAALFPEYHALIESEEAHAV</sequence>
<accession>A0A9X2KWB6</accession>
<name>A0A9X2KWB6_9GAMM</name>
<reference evidence="1" key="1">
    <citation type="submission" date="2022-05" db="EMBL/GenBank/DDBJ databases">
        <authorList>
            <person name="Sun H.-N."/>
        </authorList>
    </citation>
    <scope>NUCLEOTIDE SEQUENCE</scope>
    <source>
        <strain evidence="1">HB14</strain>
    </source>
</reference>
<organism evidence="1 2">
    <name type="scientific">Gilvimarinus xylanilyticus</name>
    <dbReference type="NCBI Taxonomy" id="2944139"/>
    <lineage>
        <taxon>Bacteria</taxon>
        <taxon>Pseudomonadati</taxon>
        <taxon>Pseudomonadota</taxon>
        <taxon>Gammaproteobacteria</taxon>
        <taxon>Cellvibrionales</taxon>
        <taxon>Cellvibrionaceae</taxon>
        <taxon>Gilvimarinus</taxon>
    </lineage>
</organism>
<reference evidence="1" key="2">
    <citation type="submission" date="2023-01" db="EMBL/GenBank/DDBJ databases">
        <title>Gilvimarinus xylanilyticus HB14 isolated from Caulerpa lentillifera aquaculture base in Hainan, China.</title>
        <authorList>
            <person name="Zhang Y.-J."/>
        </authorList>
    </citation>
    <scope>NUCLEOTIDE SEQUENCE</scope>
    <source>
        <strain evidence="1">HB14</strain>
    </source>
</reference>
<protein>
    <submittedName>
        <fullName evidence="1">Uncharacterized protein</fullName>
    </submittedName>
</protein>
<evidence type="ECO:0000313" key="1">
    <source>
        <dbReference type="EMBL" id="MCP8898815.1"/>
    </source>
</evidence>
<dbReference type="Proteomes" id="UP001139319">
    <property type="component" value="Unassembled WGS sequence"/>
</dbReference>
<proteinExistence type="predicted"/>
<evidence type="ECO:0000313" key="2">
    <source>
        <dbReference type="Proteomes" id="UP001139319"/>
    </source>
</evidence>
<dbReference type="EMBL" id="JAMFTH010000001">
    <property type="protein sequence ID" value="MCP8898815.1"/>
    <property type="molecule type" value="Genomic_DNA"/>
</dbReference>
<dbReference type="RefSeq" id="WP_253967083.1">
    <property type="nucleotide sequence ID" value="NZ_JAMFTH010000001.1"/>
</dbReference>